<dbReference type="SUPFAM" id="SSF54631">
    <property type="entry name" value="CBS-domain pair"/>
    <property type="match status" value="1"/>
</dbReference>
<gene>
    <name evidence="3" type="ORF">SAMN04487950_3363</name>
</gene>
<proteinExistence type="predicted"/>
<dbReference type="Gene3D" id="3.10.580.10">
    <property type="entry name" value="CBS-domain"/>
    <property type="match status" value="1"/>
</dbReference>
<dbReference type="InterPro" id="IPR029069">
    <property type="entry name" value="HotDog_dom_sf"/>
</dbReference>
<dbReference type="EMBL" id="FOTC01000004">
    <property type="protein sequence ID" value="SFL32544.1"/>
    <property type="molecule type" value="Genomic_DNA"/>
</dbReference>
<dbReference type="SUPFAM" id="SSF54637">
    <property type="entry name" value="Thioesterase/thiol ester dehydrase-isomerase"/>
    <property type="match status" value="1"/>
</dbReference>
<evidence type="ECO:0000259" key="2">
    <source>
        <dbReference type="PROSITE" id="PS51371"/>
    </source>
</evidence>
<dbReference type="Pfam" id="PF01575">
    <property type="entry name" value="MaoC_dehydratas"/>
    <property type="match status" value="1"/>
</dbReference>
<dbReference type="PROSITE" id="PS51371">
    <property type="entry name" value="CBS"/>
    <property type="match status" value="2"/>
</dbReference>
<dbReference type="InterPro" id="IPR050965">
    <property type="entry name" value="UPF0336/Enoyl-CoA_hydratase"/>
</dbReference>
<feature type="domain" description="CBS" evidence="2">
    <location>
        <begin position="11"/>
        <end position="66"/>
    </location>
</feature>
<dbReference type="InterPro" id="IPR000644">
    <property type="entry name" value="CBS_dom"/>
</dbReference>
<keyword evidence="1" id="KW-0129">CBS domain</keyword>
<feature type="domain" description="CBS" evidence="2">
    <location>
        <begin position="75"/>
        <end position="133"/>
    </location>
</feature>
<dbReference type="InterPro" id="IPR002539">
    <property type="entry name" value="MaoC-like_dom"/>
</dbReference>
<dbReference type="STRING" id="553466.SAMN04487950_3363"/>
<evidence type="ECO:0000313" key="4">
    <source>
        <dbReference type="Proteomes" id="UP000199607"/>
    </source>
</evidence>
<dbReference type="Gene3D" id="3.10.129.10">
    <property type="entry name" value="Hotdog Thioesterase"/>
    <property type="match status" value="1"/>
</dbReference>
<dbReference type="GO" id="GO:0006633">
    <property type="term" value="P:fatty acid biosynthetic process"/>
    <property type="evidence" value="ECO:0007669"/>
    <property type="project" value="TreeGrafter"/>
</dbReference>
<reference evidence="4" key="1">
    <citation type="submission" date="2016-10" db="EMBL/GenBank/DDBJ databases">
        <authorList>
            <person name="Varghese N."/>
            <person name="Submissions S."/>
        </authorList>
    </citation>
    <scope>NUCLEOTIDE SEQUENCE [LARGE SCALE GENOMIC DNA]</scope>
    <source>
        <strain evidence="4">CGMCC 1.7738</strain>
    </source>
</reference>
<dbReference type="InterPro" id="IPR046342">
    <property type="entry name" value="CBS_dom_sf"/>
</dbReference>
<evidence type="ECO:0000256" key="1">
    <source>
        <dbReference type="PROSITE-ProRule" id="PRU00703"/>
    </source>
</evidence>
<dbReference type="GO" id="GO:0016740">
    <property type="term" value="F:transferase activity"/>
    <property type="evidence" value="ECO:0007669"/>
    <property type="project" value="UniProtKB-KW"/>
</dbReference>
<protein>
    <submittedName>
        <fullName evidence="3">Signal-transduction protein containing cAMP-binding, CBS, and nucleotidyltransferase domains</fullName>
    </submittedName>
</protein>
<dbReference type="AlphaFoldDB" id="A0A1I4GR84"/>
<dbReference type="CDD" id="cd03449">
    <property type="entry name" value="R_hydratase"/>
    <property type="match status" value="1"/>
</dbReference>
<evidence type="ECO:0000313" key="3">
    <source>
        <dbReference type="EMBL" id="SFL32544.1"/>
    </source>
</evidence>
<dbReference type="PANTHER" id="PTHR43437:SF3">
    <property type="entry name" value="HYDROXYACYL-THIOESTER DEHYDRATASE TYPE 2, MITOCHONDRIAL"/>
    <property type="match status" value="1"/>
</dbReference>
<keyword evidence="3" id="KW-0808">Transferase</keyword>
<organism evidence="3 4">
    <name type="scientific">Halogranum rubrum</name>
    <dbReference type="NCBI Taxonomy" id="553466"/>
    <lineage>
        <taxon>Archaea</taxon>
        <taxon>Methanobacteriati</taxon>
        <taxon>Methanobacteriota</taxon>
        <taxon>Stenosarchaea group</taxon>
        <taxon>Halobacteria</taxon>
        <taxon>Halobacteriales</taxon>
        <taxon>Haloferacaceae</taxon>
    </lineage>
</organism>
<dbReference type="Pfam" id="PF00571">
    <property type="entry name" value="CBS"/>
    <property type="match status" value="2"/>
</dbReference>
<accession>A0A1I4GR84</accession>
<name>A0A1I4GR84_9EURY</name>
<keyword evidence="4" id="KW-1185">Reference proteome</keyword>
<dbReference type="RefSeq" id="WP_089870658.1">
    <property type="nucleotide sequence ID" value="NZ_FOTC01000004.1"/>
</dbReference>
<dbReference type="PANTHER" id="PTHR43437">
    <property type="entry name" value="HYDROXYACYL-THIOESTER DEHYDRATASE TYPE 2, MITOCHONDRIAL-RELATED"/>
    <property type="match status" value="1"/>
</dbReference>
<dbReference type="Proteomes" id="UP000199607">
    <property type="component" value="Unassembled WGS sequence"/>
</dbReference>
<dbReference type="SMART" id="SM00116">
    <property type="entry name" value="CBS"/>
    <property type="match status" value="2"/>
</dbReference>
<sequence>MTFPIRVNDVMSSPVETASPETTASIAAGQSRAASIGSLVVVEDEEVVGIVTNDDFVRLLSEESDPKERPLSEFMSRDVVSVNASAPLGDAVETMFEHDIARLVVFDGDELVGLVSTDDIVRCVPQILQRREIERYEGQTARYHRYQETVYDEDDWDVDGTGLDDHRVNVGDRVEFSKTIWEHDVRTFAAASGDTNRLHLDNEYARQTRFGRRIAHGTLISGLISAALARLPGVTIYISQDLSFLKPADIGDRLTAVCEVVEDLGRNKYQLTTDVTDSNGERLIEGQAAVLIDETPETGRVTVEAIASG</sequence>
<dbReference type="GO" id="GO:0019171">
    <property type="term" value="F:(3R)-hydroxyacyl-[acyl-carrier-protein] dehydratase activity"/>
    <property type="evidence" value="ECO:0007669"/>
    <property type="project" value="TreeGrafter"/>
</dbReference>